<dbReference type="NCBIfam" id="TIGR00408">
    <property type="entry name" value="proS_fam_I"/>
    <property type="match status" value="1"/>
</dbReference>
<dbReference type="AlphaFoldDB" id="A8BR89"/>
<dbReference type="RefSeq" id="XP_001705339.1">
    <property type="nucleotide sequence ID" value="XM_001705287.1"/>
</dbReference>
<dbReference type="SMART" id="SM00946">
    <property type="entry name" value="ProRS-C_1"/>
    <property type="match status" value="1"/>
</dbReference>
<dbReference type="InterPro" id="IPR036621">
    <property type="entry name" value="Anticodon-bd_dom_sf"/>
</dbReference>
<gene>
    <name evidence="9" type="ORF">GL50803_0015983</name>
</gene>
<dbReference type="Proteomes" id="UP000001548">
    <property type="component" value="Unassembled WGS sequence"/>
</dbReference>
<dbReference type="PANTHER" id="PTHR43382">
    <property type="entry name" value="PROLYL-TRNA SYNTHETASE"/>
    <property type="match status" value="1"/>
</dbReference>
<dbReference type="FunFam" id="3.30.930.10:FF:000037">
    <property type="entry name" value="Proline--tRNA ligase"/>
    <property type="match status" value="1"/>
</dbReference>
<dbReference type="HAMAP" id="MF_01571">
    <property type="entry name" value="Pro_tRNA_synth_type3"/>
    <property type="match status" value="1"/>
</dbReference>
<dbReference type="GO" id="GO:0005739">
    <property type="term" value="C:mitochondrion"/>
    <property type="evidence" value="ECO:0000318"/>
    <property type="project" value="GO_Central"/>
</dbReference>
<dbReference type="InterPro" id="IPR017449">
    <property type="entry name" value="Pro-tRNA_synth_II"/>
</dbReference>
<protein>
    <recommendedName>
        <fullName evidence="1">proline--tRNA ligase</fullName>
        <ecNumber evidence="1">6.1.1.15</ecNumber>
    </recommendedName>
    <alternativeName>
        <fullName evidence="7">Prolyl-tRNA synthetase</fullName>
    </alternativeName>
</protein>
<dbReference type="PRINTS" id="PR01046">
    <property type="entry name" value="TRNASYNTHPRO"/>
</dbReference>
<dbReference type="SUPFAM" id="SSF55681">
    <property type="entry name" value="Class II aaRS and biotin synthetases"/>
    <property type="match status" value="1"/>
</dbReference>
<dbReference type="Gene3D" id="3.40.50.800">
    <property type="entry name" value="Anticodon-binding domain"/>
    <property type="match status" value="1"/>
</dbReference>
<dbReference type="EC" id="6.1.1.15" evidence="1"/>
<dbReference type="SUPFAM" id="SSF52954">
    <property type="entry name" value="Class II aaRS ABD-related"/>
    <property type="match status" value="1"/>
</dbReference>
<proteinExistence type="evidence at protein level"/>
<dbReference type="InterPro" id="IPR004154">
    <property type="entry name" value="Anticodon-bd"/>
</dbReference>
<comment type="catalytic activity">
    <reaction evidence="8">
        <text>tRNA(Pro) + L-proline + ATP = L-prolyl-tRNA(Pro) + AMP + diphosphate</text>
        <dbReference type="Rhea" id="RHEA:14305"/>
        <dbReference type="Rhea" id="RHEA-COMP:9700"/>
        <dbReference type="Rhea" id="RHEA-COMP:9702"/>
        <dbReference type="ChEBI" id="CHEBI:30616"/>
        <dbReference type="ChEBI" id="CHEBI:33019"/>
        <dbReference type="ChEBI" id="CHEBI:60039"/>
        <dbReference type="ChEBI" id="CHEBI:78442"/>
        <dbReference type="ChEBI" id="CHEBI:78532"/>
        <dbReference type="ChEBI" id="CHEBI:456215"/>
        <dbReference type="EC" id="6.1.1.15"/>
    </reaction>
</comment>
<dbReference type="HOGENOM" id="CLU_001882_4_2_1"/>
<keyword evidence="3" id="KW-0547">Nucleotide-binding</keyword>
<dbReference type="InterPro" id="IPR002314">
    <property type="entry name" value="aa-tRNA-synt_IIb"/>
</dbReference>
<evidence type="ECO:0000256" key="4">
    <source>
        <dbReference type="ARBA" id="ARBA00022840"/>
    </source>
</evidence>
<dbReference type="GeneID" id="5698225"/>
<dbReference type="OMA" id="EVYWVTH"/>
<dbReference type="InterPro" id="IPR033721">
    <property type="entry name" value="ProRS_core_arch_euk"/>
</dbReference>
<dbReference type="PROSITE" id="PS50862">
    <property type="entry name" value="AA_TRNA_LIGASE_II"/>
    <property type="match status" value="1"/>
</dbReference>
<dbReference type="EMBL" id="AACB03000002">
    <property type="protein sequence ID" value="KAE8304416.1"/>
    <property type="molecule type" value="Genomic_DNA"/>
</dbReference>
<name>A8BR89_GIAIC</name>
<dbReference type="STRING" id="184922.A8BR89"/>
<comment type="caution">
    <text evidence="9">The sequence shown here is derived from an EMBL/GenBank/DDBJ whole genome shotgun (WGS) entry which is preliminary data.</text>
</comment>
<evidence type="ECO:0000313" key="9">
    <source>
        <dbReference type="EMBL" id="KAE8304416.1"/>
    </source>
</evidence>
<evidence type="ECO:0000256" key="2">
    <source>
        <dbReference type="ARBA" id="ARBA00022598"/>
    </source>
</evidence>
<dbReference type="InterPro" id="IPR045864">
    <property type="entry name" value="aa-tRNA-synth_II/BPL/LPL"/>
</dbReference>
<dbReference type="Pfam" id="PF00587">
    <property type="entry name" value="tRNA-synt_2b"/>
    <property type="match status" value="1"/>
</dbReference>
<dbReference type="GO" id="GO:0006433">
    <property type="term" value="P:prolyl-tRNA aminoacylation"/>
    <property type="evidence" value="ECO:0000318"/>
    <property type="project" value="GO_Central"/>
</dbReference>
<dbReference type="CDD" id="cd00778">
    <property type="entry name" value="ProRS_core_arch_euk"/>
    <property type="match status" value="1"/>
</dbReference>
<keyword evidence="11" id="KW-0002">3D-structure</keyword>
<evidence type="ECO:0000313" key="10">
    <source>
        <dbReference type="Proteomes" id="UP000001548"/>
    </source>
</evidence>
<evidence type="ECO:0000256" key="1">
    <source>
        <dbReference type="ARBA" id="ARBA00012831"/>
    </source>
</evidence>
<sequence>MPEVVEKDSHGIVRGKQCNTARDQSKQQKQAIRGGDVTFSLTKTRDTFADWFDAIMDAAELVDRRYPVKGCVVFRPYGFFMENAIMRLCEEEYAKVGISQILFPTVIPESFLKKESDHIKGFEAECFWVEKGGLQPLEERLALRPTSETAIYSMFSKWVRSYKDLPLKIHQTCTIFRHETKNTKPLIRVREIHWNEAHCCHATAEDAVSQLSDYWKVIDTIFSDELCFKGQKLRRVCWDRFPGADYSEVSDVVMPCGRVLQTAGIHNLGQRFSSTFDILYANKANESVHPYLTCAGISTRVLACALSIHGDSGGLVLPPLIAPIHVVIIPIGCGKKNNQESDQQVLGKVNEIADTLKSKLGLRVSIDDDFSKSMGDKLYYYELKGVPLRIEVGQRDLANGQCIVVPRDVGKDQKRVIPITEVMKVSSHTTENHELVVKNVIKDELDAYKARLKEKAFAFHNSMVTNCKSFDEIVACIENKGGLARFPFYTTEADGEVWDKKLKDACSAEIRGHNPDENVLPGEVCALSGKPAVCYMYCAKSY</sequence>
<reference evidence="11" key="2">
    <citation type="journal article" date="2012" name="Acta Crystallogr. D">
        <title>Structure of the prolyl-tRNA synthetase from the eukaryotic pathogen Giardia lamblia.</title>
        <authorList>
            <person name="Larson E.T."/>
            <person name="Kim J.E."/>
            <person name="Napuli A.J."/>
            <person name="Verlinde C.L."/>
            <person name="Fan E."/>
            <person name="Zucker F.H."/>
            <person name="Van Voorhis W.C."/>
            <person name="Buckner F.S."/>
            <person name="Hol W.G."/>
            <person name="Merritt E.A."/>
        </authorList>
    </citation>
    <scope>X-RAY CRYSTALLOGRAPHY (2.20 ANGSTROMS) OF 34-542</scope>
</reference>
<dbReference type="InterPro" id="IPR006195">
    <property type="entry name" value="aa-tRNA-synth_II"/>
</dbReference>
<evidence type="ECO:0007829" key="11">
    <source>
        <dbReference type="PDB" id="3IAL"/>
    </source>
</evidence>
<dbReference type="InterPro" id="IPR002316">
    <property type="entry name" value="Pro-tRNA-ligase_IIa"/>
</dbReference>
<reference evidence="9 10" key="1">
    <citation type="journal article" date="2007" name="Science">
        <title>Genomic minimalism in the early diverging intestinal parasite Giardia lamblia.</title>
        <authorList>
            <person name="Morrison H.G."/>
            <person name="McArthur A.G."/>
            <person name="Gillin F.D."/>
            <person name="Aley S.B."/>
            <person name="Adam R.D."/>
            <person name="Olsen G.J."/>
            <person name="Best A.A."/>
            <person name="Cande W.Z."/>
            <person name="Chen F."/>
            <person name="Cipriano M.J."/>
            <person name="Davids B.J."/>
            <person name="Dawson S.C."/>
            <person name="Elmendorf H.G."/>
            <person name="Hehl A.B."/>
            <person name="Holder M.E."/>
            <person name="Huse S.M."/>
            <person name="Kim U.U."/>
            <person name="Lasek-Nesselquist E."/>
            <person name="Manning G."/>
            <person name="Nigam A."/>
            <person name="Nixon J.E."/>
            <person name="Palm D."/>
            <person name="Passamaneck N.E."/>
            <person name="Prabhu A."/>
            <person name="Reich C.I."/>
            <person name="Reiner D.S."/>
            <person name="Samuelson J."/>
            <person name="Svard S.G."/>
            <person name="Sogin M.L."/>
        </authorList>
    </citation>
    <scope>NUCLEOTIDE SEQUENCE [LARGE SCALE GENOMIC DNA]</scope>
    <source>
        <strain evidence="9 10">WB C6</strain>
    </source>
</reference>
<dbReference type="PANTHER" id="PTHR43382:SF2">
    <property type="entry name" value="BIFUNCTIONAL GLUTAMATE_PROLINE--TRNA LIGASE"/>
    <property type="match status" value="1"/>
</dbReference>
<evidence type="ECO:0000256" key="8">
    <source>
        <dbReference type="ARBA" id="ARBA00047671"/>
    </source>
</evidence>
<evidence type="ECO:0000256" key="7">
    <source>
        <dbReference type="ARBA" id="ARBA00029731"/>
    </source>
</evidence>
<dbReference type="Pfam" id="PF03129">
    <property type="entry name" value="HGTP_anticodon"/>
    <property type="match status" value="1"/>
</dbReference>
<keyword evidence="2" id="KW-0436">Ligase</keyword>
<evidence type="ECO:0000256" key="5">
    <source>
        <dbReference type="ARBA" id="ARBA00022917"/>
    </source>
</evidence>
<dbReference type="GO" id="GO:0004827">
    <property type="term" value="F:proline-tRNA ligase activity"/>
    <property type="evidence" value="ECO:0000318"/>
    <property type="project" value="GO_Central"/>
</dbReference>
<dbReference type="FunFam" id="3.40.50.800:FF:000072">
    <property type="entry name" value="Prolyl-tRNA synthetase"/>
    <property type="match status" value="1"/>
</dbReference>
<dbReference type="InterPro" id="IPR016061">
    <property type="entry name" value="Pro-tRNA_ligase_II_C"/>
</dbReference>
<dbReference type="Pfam" id="PF09180">
    <property type="entry name" value="ProRS-C_1"/>
    <property type="match status" value="1"/>
</dbReference>
<dbReference type="SUPFAM" id="SSF64586">
    <property type="entry name" value="C-terminal domain of ProRS"/>
    <property type="match status" value="1"/>
</dbReference>
<dbReference type="FunCoup" id="A8BR89">
    <property type="interactions" value="40"/>
</dbReference>
<dbReference type="BRENDA" id="6.1.1.15">
    <property type="organism ID" value="2401"/>
</dbReference>
<dbReference type="InterPro" id="IPR004499">
    <property type="entry name" value="Pro-tRNA-ligase_IIa_arc-type"/>
</dbReference>
<dbReference type="SMR" id="A8BR89"/>
<dbReference type="VEuPathDB" id="GiardiaDB:GL50803_15983"/>
<dbReference type="PDBsum" id="3IAL"/>
<evidence type="ECO:0000256" key="6">
    <source>
        <dbReference type="ARBA" id="ARBA00023146"/>
    </source>
</evidence>
<dbReference type="GO" id="GO:0005524">
    <property type="term" value="F:ATP binding"/>
    <property type="evidence" value="ECO:0007669"/>
    <property type="project" value="UniProtKB-KW"/>
</dbReference>
<dbReference type="Gene3D" id="3.30.110.30">
    <property type="entry name" value="C-terminal domain of ProRS"/>
    <property type="match status" value="1"/>
</dbReference>
<dbReference type="Gene3D" id="3.30.930.10">
    <property type="entry name" value="Bira Bifunctional Protein, Domain 2"/>
    <property type="match status" value="1"/>
</dbReference>
<evidence type="ECO:0000256" key="3">
    <source>
        <dbReference type="ARBA" id="ARBA00022741"/>
    </source>
</evidence>
<accession>A8BR89</accession>
<dbReference type="KEGG" id="gla:GL50803_0015983"/>
<organism evidence="9 10">
    <name type="scientific">Giardia intestinalis (strain ATCC 50803 / WB clone C6)</name>
    <name type="common">Giardia lamblia</name>
    <dbReference type="NCBI Taxonomy" id="184922"/>
    <lineage>
        <taxon>Eukaryota</taxon>
        <taxon>Metamonada</taxon>
        <taxon>Diplomonadida</taxon>
        <taxon>Hexamitidae</taxon>
        <taxon>Giardiinae</taxon>
        <taxon>Giardia</taxon>
    </lineage>
</organism>
<keyword evidence="6" id="KW-0030">Aminoacyl-tRNA synthetase</keyword>
<dbReference type="PDB" id="3IAL">
    <property type="method" value="X-ray"/>
    <property type="resolution" value="2.20 A"/>
    <property type="chains" value="A/B=34-542"/>
</dbReference>
<keyword evidence="10" id="KW-1185">Reference proteome</keyword>
<keyword evidence="5" id="KW-0648">Protein biosynthesis</keyword>
<keyword evidence="4" id="KW-0067">ATP-binding</keyword>